<evidence type="ECO:0000256" key="1">
    <source>
        <dbReference type="ARBA" id="ARBA00007465"/>
    </source>
</evidence>
<dbReference type="Pfam" id="PF01479">
    <property type="entry name" value="S4"/>
    <property type="match status" value="1"/>
</dbReference>
<evidence type="ECO:0000259" key="9">
    <source>
        <dbReference type="SMART" id="SM00363"/>
    </source>
</evidence>
<dbReference type="InterPro" id="IPR002942">
    <property type="entry name" value="S4_RNA-bd"/>
</dbReference>
<dbReference type="EMBL" id="JASAOF010000004">
    <property type="protein sequence ID" value="MDI2029019.1"/>
    <property type="molecule type" value="Genomic_DNA"/>
</dbReference>
<keyword evidence="12" id="KW-1185">Reference proteome</keyword>
<dbReference type="InterPro" id="IPR022801">
    <property type="entry name" value="Ribosomal_uS4"/>
</dbReference>
<protein>
    <recommendedName>
        <fullName evidence="6 7">Small ribosomal subunit protein uS4</fullName>
    </recommendedName>
</protein>
<evidence type="ECO:0000256" key="4">
    <source>
        <dbReference type="ARBA" id="ARBA00022980"/>
    </source>
</evidence>
<organism evidence="11 12">
    <name type="scientific">Saccharopolyspora ipomoeae</name>
    <dbReference type="NCBI Taxonomy" id="3042027"/>
    <lineage>
        <taxon>Bacteria</taxon>
        <taxon>Bacillati</taxon>
        <taxon>Actinomycetota</taxon>
        <taxon>Actinomycetes</taxon>
        <taxon>Pseudonocardiales</taxon>
        <taxon>Pseudonocardiaceae</taxon>
        <taxon>Saccharopolyspora</taxon>
    </lineage>
</organism>
<dbReference type="GO" id="GO:0005840">
    <property type="term" value="C:ribosome"/>
    <property type="evidence" value="ECO:0007669"/>
    <property type="project" value="UniProtKB-KW"/>
</dbReference>
<dbReference type="Proteomes" id="UP001237595">
    <property type="component" value="Unassembled WGS sequence"/>
</dbReference>
<dbReference type="CDD" id="cd00165">
    <property type="entry name" value="S4"/>
    <property type="match status" value="1"/>
</dbReference>
<dbReference type="SUPFAM" id="SSF55174">
    <property type="entry name" value="Alpha-L RNA-binding motif"/>
    <property type="match status" value="1"/>
</dbReference>
<dbReference type="InterPro" id="IPR018079">
    <property type="entry name" value="Ribosomal_uS4_CS"/>
</dbReference>
<dbReference type="PANTHER" id="PTHR11831:SF4">
    <property type="entry name" value="SMALL RIBOSOMAL SUBUNIT PROTEIN US4M"/>
    <property type="match status" value="1"/>
</dbReference>
<gene>
    <name evidence="7 11" type="primary">rpsD</name>
    <name evidence="11" type="ORF">QFW96_10370</name>
</gene>
<evidence type="ECO:0000313" key="12">
    <source>
        <dbReference type="Proteomes" id="UP001237595"/>
    </source>
</evidence>
<comment type="similarity">
    <text evidence="1 7 8">Belongs to the universal ribosomal protein uS4 family.</text>
</comment>
<dbReference type="InterPro" id="IPR001912">
    <property type="entry name" value="Ribosomal_uS4_N"/>
</dbReference>
<feature type="domain" description="RNA-binding S4" evidence="9">
    <location>
        <begin position="91"/>
        <end position="156"/>
    </location>
</feature>
<evidence type="ECO:0000256" key="7">
    <source>
        <dbReference type="HAMAP-Rule" id="MF_01306"/>
    </source>
</evidence>
<dbReference type="Gene3D" id="1.10.1050.10">
    <property type="entry name" value="Ribosomal Protein S4 Delta 41, Chain A, domain 1"/>
    <property type="match status" value="1"/>
</dbReference>
<evidence type="ECO:0000256" key="6">
    <source>
        <dbReference type="ARBA" id="ARBA00035254"/>
    </source>
</evidence>
<dbReference type="HAMAP" id="MF_01306_B">
    <property type="entry name" value="Ribosomal_uS4_B"/>
    <property type="match status" value="1"/>
</dbReference>
<dbReference type="Gene3D" id="3.10.290.10">
    <property type="entry name" value="RNA-binding S4 domain"/>
    <property type="match status" value="1"/>
</dbReference>
<dbReference type="PROSITE" id="PS00632">
    <property type="entry name" value="RIBOSOMAL_S4"/>
    <property type="match status" value="1"/>
</dbReference>
<name>A0ABT6PM46_9PSEU</name>
<evidence type="ECO:0000256" key="8">
    <source>
        <dbReference type="RuleBase" id="RU003699"/>
    </source>
</evidence>
<feature type="domain" description="Small ribosomal subunit protein uS4 N-terminal" evidence="10">
    <location>
        <begin position="3"/>
        <end position="90"/>
    </location>
</feature>
<evidence type="ECO:0000256" key="2">
    <source>
        <dbReference type="ARBA" id="ARBA00022730"/>
    </source>
</evidence>
<keyword evidence="2 7" id="KW-0699">rRNA-binding</keyword>
<comment type="caution">
    <text evidence="11">The sequence shown here is derived from an EMBL/GenBank/DDBJ whole genome shotgun (WGS) entry which is preliminary data.</text>
</comment>
<accession>A0ABT6PM46</accession>
<comment type="function">
    <text evidence="7">With S5 and S12 plays an important role in translational accuracy.</text>
</comment>
<dbReference type="InterPro" id="IPR005709">
    <property type="entry name" value="Ribosomal_uS4_bac-type"/>
</dbReference>
<comment type="subunit">
    <text evidence="7">Part of the 30S ribosomal subunit. Contacts protein S5. The interaction surface between S4 and S5 is involved in control of translational fidelity.</text>
</comment>
<evidence type="ECO:0000259" key="10">
    <source>
        <dbReference type="SMART" id="SM01390"/>
    </source>
</evidence>
<dbReference type="NCBIfam" id="TIGR01017">
    <property type="entry name" value="rpsD_bact"/>
    <property type="match status" value="1"/>
</dbReference>
<proteinExistence type="inferred from homology"/>
<keyword evidence="3 7" id="KW-0694">RNA-binding</keyword>
<evidence type="ECO:0000256" key="3">
    <source>
        <dbReference type="ARBA" id="ARBA00022884"/>
    </source>
</evidence>
<evidence type="ECO:0000256" key="5">
    <source>
        <dbReference type="ARBA" id="ARBA00023274"/>
    </source>
</evidence>
<dbReference type="NCBIfam" id="NF003717">
    <property type="entry name" value="PRK05327.1"/>
    <property type="match status" value="1"/>
</dbReference>
<comment type="function">
    <text evidence="7">One of the primary rRNA binding proteins, it binds directly to 16S rRNA where it nucleates assembly of the body of the 30S subunit.</text>
</comment>
<dbReference type="SMART" id="SM01390">
    <property type="entry name" value="Ribosomal_S4"/>
    <property type="match status" value="1"/>
</dbReference>
<dbReference type="PANTHER" id="PTHR11831">
    <property type="entry name" value="30S 40S RIBOSOMAL PROTEIN"/>
    <property type="match status" value="1"/>
</dbReference>
<dbReference type="SMART" id="SM00363">
    <property type="entry name" value="S4"/>
    <property type="match status" value="1"/>
</dbReference>
<reference evidence="11 12" key="1">
    <citation type="submission" date="2023-04" db="EMBL/GenBank/DDBJ databases">
        <title>Draft genome sequence of Saccharopolyspora sp. TS4A08 isolated from sweet potato rhizospheric soil.</title>
        <authorList>
            <person name="Suksaard P."/>
            <person name="Duangmal K."/>
        </authorList>
    </citation>
    <scope>NUCLEOTIDE SEQUENCE [LARGE SCALE GENOMIC DNA]</scope>
    <source>
        <strain evidence="11 12">TS4A08</strain>
    </source>
</reference>
<dbReference type="Pfam" id="PF00163">
    <property type="entry name" value="Ribosomal_S4"/>
    <property type="match status" value="1"/>
</dbReference>
<keyword evidence="5 7" id="KW-0687">Ribonucleoprotein</keyword>
<dbReference type="PROSITE" id="PS50889">
    <property type="entry name" value="S4"/>
    <property type="match status" value="1"/>
</dbReference>
<evidence type="ECO:0000313" key="11">
    <source>
        <dbReference type="EMBL" id="MDI2029019.1"/>
    </source>
</evidence>
<dbReference type="InterPro" id="IPR036986">
    <property type="entry name" value="S4_RNA-bd_sf"/>
</dbReference>
<keyword evidence="4 7" id="KW-0689">Ribosomal protein</keyword>
<dbReference type="RefSeq" id="WP_281455371.1">
    <property type="nucleotide sequence ID" value="NZ_JASAOF010000004.1"/>
</dbReference>
<sequence length="201" mass="23175">MARYTGPATRKSRRLKVDLVGGDQAFERRPYPPGQHGRARIKETEYLLQLQEKQKARYTYGVLERQFRAYYEEANRRPGKTGENLLQLLECRLDNVVYRAGLARTRRMARQLVSHGHFLVNGKKVNVPSFQVSKWDIIDVKPKAAGTTPFLIAKETLGERPVPAWLQVVPSNLRILVHQRPERAQIDTPVTEQLIVELYSK</sequence>